<gene>
    <name evidence="1" type="ORF">S03H2_31688</name>
</gene>
<name>X1H8S1_9ZZZZ</name>
<evidence type="ECO:0000313" key="1">
    <source>
        <dbReference type="EMBL" id="GAH50249.1"/>
    </source>
</evidence>
<accession>X1H8S1</accession>
<comment type="caution">
    <text evidence="1">The sequence shown here is derived from an EMBL/GenBank/DDBJ whole genome shotgun (WGS) entry which is preliminary data.</text>
</comment>
<dbReference type="AlphaFoldDB" id="X1H8S1"/>
<protein>
    <submittedName>
        <fullName evidence="1">Uncharacterized protein</fullName>
    </submittedName>
</protein>
<organism evidence="1">
    <name type="scientific">marine sediment metagenome</name>
    <dbReference type="NCBI Taxonomy" id="412755"/>
    <lineage>
        <taxon>unclassified sequences</taxon>
        <taxon>metagenomes</taxon>
        <taxon>ecological metagenomes</taxon>
    </lineage>
</organism>
<dbReference type="EMBL" id="BARU01019230">
    <property type="protein sequence ID" value="GAH50249.1"/>
    <property type="molecule type" value="Genomic_DNA"/>
</dbReference>
<feature type="non-terminal residue" evidence="1">
    <location>
        <position position="1"/>
    </location>
</feature>
<proteinExistence type="predicted"/>
<reference evidence="1" key="1">
    <citation type="journal article" date="2014" name="Front. Microbiol.">
        <title>High frequency of phylogenetically diverse reductive dehalogenase-homologous genes in deep subseafloor sedimentary metagenomes.</title>
        <authorList>
            <person name="Kawai M."/>
            <person name="Futagami T."/>
            <person name="Toyoda A."/>
            <person name="Takaki Y."/>
            <person name="Nishi S."/>
            <person name="Hori S."/>
            <person name="Arai W."/>
            <person name="Tsubouchi T."/>
            <person name="Morono Y."/>
            <person name="Uchiyama I."/>
            <person name="Ito T."/>
            <person name="Fujiyama A."/>
            <person name="Inagaki F."/>
            <person name="Takami H."/>
        </authorList>
    </citation>
    <scope>NUCLEOTIDE SEQUENCE</scope>
    <source>
        <strain evidence="1">Expedition CK06-06</strain>
    </source>
</reference>
<sequence>VAMNEIYYGPINIYNKSYLGVTIFFGPPLERGFYTGNISLPQLLQYYQF</sequence>